<accession>A0A3A4NMP2</accession>
<dbReference type="AlphaFoldDB" id="A0A3A4NMP2"/>
<gene>
    <name evidence="1" type="ORF">C4520_18285</name>
</gene>
<reference evidence="1 2" key="1">
    <citation type="journal article" date="2017" name="ISME J.">
        <title>Energy and carbon metabolisms in a deep terrestrial subsurface fluid microbial community.</title>
        <authorList>
            <person name="Momper L."/>
            <person name="Jungbluth S.P."/>
            <person name="Lee M.D."/>
            <person name="Amend J.P."/>
        </authorList>
    </citation>
    <scope>NUCLEOTIDE SEQUENCE [LARGE SCALE GENOMIC DNA]</scope>
    <source>
        <strain evidence="1">SURF_5</strain>
    </source>
</reference>
<sequence>MIAKRFLMLLIGVSFIIQSLFTSAWAEEAQLPLKADKAHRDAAGILSLDQDSIPVKAEGLRPDSVYTVWFVSMGLVKREAGAGEAPYMFKTNSEGEGTYSSSLDESPFGEWDMVMIVLHPDDDPTNMKNMVGALSADLPKES</sequence>
<name>A0A3A4NMP2_ABYX5</name>
<organism evidence="1 2">
    <name type="scientific">Abyssobacteria bacterium (strain SURF_5)</name>
    <dbReference type="NCBI Taxonomy" id="2093360"/>
    <lineage>
        <taxon>Bacteria</taxon>
        <taxon>Pseudomonadati</taxon>
        <taxon>Candidatus Hydrogenedentota</taxon>
        <taxon>Candidatus Abyssobacteria</taxon>
    </lineage>
</organism>
<dbReference type="EMBL" id="QZKU01000127">
    <property type="protein sequence ID" value="RJP16581.1"/>
    <property type="molecule type" value="Genomic_DNA"/>
</dbReference>
<proteinExistence type="predicted"/>
<dbReference type="Proteomes" id="UP000265882">
    <property type="component" value="Unassembled WGS sequence"/>
</dbReference>
<evidence type="ECO:0000313" key="2">
    <source>
        <dbReference type="Proteomes" id="UP000265882"/>
    </source>
</evidence>
<protein>
    <submittedName>
        <fullName evidence="1">Uncharacterized protein</fullName>
    </submittedName>
</protein>
<comment type="caution">
    <text evidence="1">The sequence shown here is derived from an EMBL/GenBank/DDBJ whole genome shotgun (WGS) entry which is preliminary data.</text>
</comment>
<evidence type="ECO:0000313" key="1">
    <source>
        <dbReference type="EMBL" id="RJP16581.1"/>
    </source>
</evidence>